<name>A0A249LE27_9ACTN</name>
<feature type="transmembrane region" description="Helical" evidence="1">
    <location>
        <begin position="115"/>
        <end position="138"/>
    </location>
</feature>
<feature type="domain" description="DUF4395" evidence="2">
    <location>
        <begin position="11"/>
        <end position="140"/>
    </location>
</feature>
<keyword evidence="4" id="KW-1185">Reference proteome</keyword>
<keyword evidence="1" id="KW-1133">Transmembrane helix</keyword>
<dbReference type="Proteomes" id="UP000217221">
    <property type="component" value="Chromosome"/>
</dbReference>
<dbReference type="InterPro" id="IPR025508">
    <property type="entry name" value="DUF4395"/>
</dbReference>
<dbReference type="KEGG" id="plim:PHILAsVB114_00635"/>
<keyword evidence="1" id="KW-0812">Transmembrane</keyword>
<feature type="transmembrane region" description="Helical" evidence="1">
    <location>
        <begin position="20"/>
        <end position="38"/>
    </location>
</feature>
<dbReference type="AlphaFoldDB" id="A0A249LE27"/>
<proteinExistence type="predicted"/>
<keyword evidence="1" id="KW-0472">Membrane</keyword>
<evidence type="ECO:0000259" key="2">
    <source>
        <dbReference type="Pfam" id="PF14340"/>
    </source>
</evidence>
<dbReference type="RefSeq" id="WP_095697492.1">
    <property type="nucleotide sequence ID" value="NZ_CP016782.1"/>
</dbReference>
<dbReference type="OrthoDB" id="345402at2"/>
<evidence type="ECO:0000256" key="1">
    <source>
        <dbReference type="SAM" id="Phobius"/>
    </source>
</evidence>
<organism evidence="3 4">
    <name type="scientific">Candidatus Planktophila limnetica</name>
    <dbReference type="NCBI Taxonomy" id="573600"/>
    <lineage>
        <taxon>Bacteria</taxon>
        <taxon>Bacillati</taxon>
        <taxon>Actinomycetota</taxon>
        <taxon>Actinomycetes</taxon>
        <taxon>Candidatus Nanopelagicales</taxon>
        <taxon>Candidatus Nanopelagicaceae</taxon>
        <taxon>Candidatus Planktophila</taxon>
    </lineage>
</organism>
<sequence>MSQQLKTPTLIDVRGPRFGAAITLVVLAIALATQNAWFLTLQGVVFAIGAIRGPQFTPYSFIFKRVVKPRLRGEVVTEDSRPPQFSMGVGLVFALVGLLGSAIGSAALFNVAVGFALAASFLNSVFNYCLGCQMYLLVLRVRKRSI</sequence>
<gene>
    <name evidence="3" type="ORF">PHILAsVB114_00635</name>
</gene>
<accession>A0A249LE27</accession>
<protein>
    <submittedName>
        <fullName evidence="3">DUF4395 domain-containing protein</fullName>
    </submittedName>
</protein>
<reference evidence="3 4" key="1">
    <citation type="submission" date="2016-07" db="EMBL/GenBank/DDBJ databases">
        <title>High microdiversification within the ubiquitous acI lineage of Actinobacteria.</title>
        <authorList>
            <person name="Neuenschwander S.M."/>
            <person name="Salcher M."/>
            <person name="Ghai R."/>
            <person name="Pernthaler J."/>
        </authorList>
    </citation>
    <scope>NUCLEOTIDE SEQUENCE [LARGE SCALE GENOMIC DNA]</scope>
    <source>
        <strain evidence="3">MMS-VB-114</strain>
    </source>
</reference>
<evidence type="ECO:0000313" key="3">
    <source>
        <dbReference type="EMBL" id="ASY27199.1"/>
    </source>
</evidence>
<dbReference type="Pfam" id="PF14340">
    <property type="entry name" value="DUF4395"/>
    <property type="match status" value="1"/>
</dbReference>
<dbReference type="EMBL" id="CP016782">
    <property type="protein sequence ID" value="ASY27199.1"/>
    <property type="molecule type" value="Genomic_DNA"/>
</dbReference>
<feature type="transmembrane region" description="Helical" evidence="1">
    <location>
        <begin position="44"/>
        <end position="63"/>
    </location>
</feature>
<evidence type="ECO:0000313" key="4">
    <source>
        <dbReference type="Proteomes" id="UP000217221"/>
    </source>
</evidence>
<feature type="transmembrane region" description="Helical" evidence="1">
    <location>
        <begin position="84"/>
        <end position="109"/>
    </location>
</feature>